<dbReference type="PIRSF" id="PIRSF001084">
    <property type="entry name" value="B-galactosidase"/>
    <property type="match status" value="1"/>
</dbReference>
<dbReference type="CDD" id="cd03143">
    <property type="entry name" value="A4_beta-galactosidase_middle_domain"/>
    <property type="match status" value="1"/>
</dbReference>
<evidence type="ECO:0000256" key="1">
    <source>
        <dbReference type="ARBA" id="ARBA00001412"/>
    </source>
</evidence>
<accession>A0A2K4ZDW4</accession>
<evidence type="ECO:0000259" key="12">
    <source>
        <dbReference type="Pfam" id="PF02449"/>
    </source>
</evidence>
<dbReference type="Gene3D" id="3.20.20.80">
    <property type="entry name" value="Glycosidases"/>
    <property type="match status" value="1"/>
</dbReference>
<feature type="binding site" evidence="11">
    <location>
        <position position="107"/>
    </location>
    <ligand>
        <name>Zn(2+)</name>
        <dbReference type="ChEBI" id="CHEBI:29105"/>
    </ligand>
</feature>
<dbReference type="GO" id="GO:0006012">
    <property type="term" value="P:galactose metabolic process"/>
    <property type="evidence" value="ECO:0007669"/>
    <property type="project" value="InterPro"/>
</dbReference>
<feature type="active site" description="Proton donor" evidence="9">
    <location>
        <position position="142"/>
    </location>
</feature>
<dbReference type="InterPro" id="IPR017853">
    <property type="entry name" value="GH"/>
</dbReference>
<dbReference type="Gene3D" id="3.40.50.880">
    <property type="match status" value="1"/>
</dbReference>
<feature type="active site" description="Nucleophile" evidence="9">
    <location>
        <position position="306"/>
    </location>
</feature>
<dbReference type="InterPro" id="IPR013529">
    <property type="entry name" value="Glyco_hydro_42_N"/>
</dbReference>
<dbReference type="GO" id="GO:0004565">
    <property type="term" value="F:beta-galactosidase activity"/>
    <property type="evidence" value="ECO:0007669"/>
    <property type="project" value="UniProtKB-EC"/>
</dbReference>
<evidence type="ECO:0000256" key="3">
    <source>
        <dbReference type="ARBA" id="ARBA00012756"/>
    </source>
</evidence>
<feature type="domain" description="Beta-galactosidase C-terminal" evidence="14">
    <location>
        <begin position="625"/>
        <end position="679"/>
    </location>
</feature>
<dbReference type="OrthoDB" id="9800974at2"/>
<dbReference type="InterPro" id="IPR013738">
    <property type="entry name" value="Beta_galactosidase_Trimer"/>
</dbReference>
<evidence type="ECO:0000313" key="16">
    <source>
        <dbReference type="Proteomes" id="UP000236311"/>
    </source>
</evidence>
<feature type="domain" description="Beta-galactosidase trimerisation" evidence="13">
    <location>
        <begin position="397"/>
        <end position="615"/>
    </location>
</feature>
<evidence type="ECO:0000256" key="7">
    <source>
        <dbReference type="ARBA" id="ARBA00023295"/>
    </source>
</evidence>
<gene>
    <name evidence="15" type="primary">bgaA_1</name>
    <name evidence="15" type="ORF">AMURIS_01354</name>
</gene>
<dbReference type="Pfam" id="PF08533">
    <property type="entry name" value="Glyco_hydro_42C"/>
    <property type="match status" value="1"/>
</dbReference>
<evidence type="ECO:0000259" key="14">
    <source>
        <dbReference type="Pfam" id="PF08533"/>
    </source>
</evidence>
<evidence type="ECO:0000256" key="8">
    <source>
        <dbReference type="PIRNR" id="PIRNR001084"/>
    </source>
</evidence>
<feature type="domain" description="Glycoside hydrolase family 42 N-terminal" evidence="12">
    <location>
        <begin position="7"/>
        <end position="385"/>
    </location>
</feature>
<evidence type="ECO:0000256" key="10">
    <source>
        <dbReference type="PIRSR" id="PIRSR001084-2"/>
    </source>
</evidence>
<evidence type="ECO:0000256" key="11">
    <source>
        <dbReference type="PIRSR" id="PIRSR001084-3"/>
    </source>
</evidence>
<feature type="binding site" evidence="10">
    <location>
        <position position="103"/>
    </location>
    <ligand>
        <name>substrate</name>
    </ligand>
</feature>
<keyword evidence="16" id="KW-1185">Reference proteome</keyword>
<comment type="similarity">
    <text evidence="2 8">Belongs to the glycosyl hydrolase 42 family.</text>
</comment>
<dbReference type="GO" id="GO:0046872">
    <property type="term" value="F:metal ion binding"/>
    <property type="evidence" value="ECO:0007669"/>
    <property type="project" value="UniProtKB-KW"/>
</dbReference>
<name>A0A2K4ZDW4_9FIRM</name>
<evidence type="ECO:0000256" key="2">
    <source>
        <dbReference type="ARBA" id="ARBA00005940"/>
    </source>
</evidence>
<dbReference type="AlphaFoldDB" id="A0A2K4ZDW4"/>
<evidence type="ECO:0000256" key="4">
    <source>
        <dbReference type="ARBA" id="ARBA00022723"/>
    </source>
</evidence>
<comment type="catalytic activity">
    <reaction evidence="1 8">
        <text>Hydrolysis of terminal non-reducing beta-D-galactose residues in beta-D-galactosides.</text>
        <dbReference type="EC" id="3.2.1.23"/>
    </reaction>
</comment>
<dbReference type="Pfam" id="PF08532">
    <property type="entry name" value="Glyco_hydro_42M"/>
    <property type="match status" value="1"/>
</dbReference>
<keyword evidence="5 8" id="KW-0378">Hydrolase</keyword>
<dbReference type="Pfam" id="PF02449">
    <property type="entry name" value="Glyco_hydro_42"/>
    <property type="match status" value="1"/>
</dbReference>
<protein>
    <recommendedName>
        <fullName evidence="3 8">Beta-galactosidase</fullName>
        <shortName evidence="8">Beta-gal</shortName>
        <ecNumber evidence="3 8">3.2.1.23</ecNumber>
    </recommendedName>
</protein>
<sequence length="686" mass="77770">MRYGVSYYPEHKKEEELRHDLELLKQSGINTVRMGEFAWCRMEPEEGKYEFGWLEAVVKELGESGIQTILCTPTACPPAWLVKKYPDILYMDNRRIRRPFGGRRHYCYNNEIYRAYSVKIAEKLGEAFAGNIYVAGVQIDNEPAQEGTGRCCCPVCTEKFHAYLRQEYGSIEAFNKRSGSIFWSQEYDDFDEIPVPVNTIEVGARNQIDAYYENPTVRLQFERFSSGSQKEYQDLQAAALRKYLQVPITTNATGLATNSIDYYDSTEKLDRYAFDFYPGLRDAKVDSFPYAFARGVKDGAPFWVLEFMSGGGHRLGGSGRVQPNPGALKQAVVQSMAHGGEMMLHFQFRTYPFGAEQLNYAIVDMDGVPRRRYREMQETALLLKKLEPLETAAFPREAAVCFDYDSHWALRIKPVNDPAFHYVDYCGRLYNYLENIGVTADVTSLKADWSSYRVVILPAVMVMSPGEQAKVKRFVEAGGTVIATFLTSVKNEDNVGYTESLPAGLTEVFGSVVEEVEPVFDGNHTRLRLCVESYEALCHMEETEDNVTETSDGMWSELLGGVSETLGSYLEDYKEGAKVVSAFTHGKGRAYYVGTDLEPEVYRIFLKGVMKEAGVHRSFVEREAGVELVTRFTEDKEYLFLFNFTARETEVVLPAGFQNYLTGEKLETKCRIARNGMLIAAGRRGR</sequence>
<keyword evidence="6 11" id="KW-0862">Zinc</keyword>
<dbReference type="Proteomes" id="UP000236311">
    <property type="component" value="Unassembled WGS sequence"/>
</dbReference>
<evidence type="ECO:0000256" key="9">
    <source>
        <dbReference type="PIRSR" id="PIRSR001084-1"/>
    </source>
</evidence>
<dbReference type="EC" id="3.2.1.23" evidence="3 8"/>
<feature type="binding site" evidence="11">
    <location>
        <position position="151"/>
    </location>
    <ligand>
        <name>Zn(2+)</name>
        <dbReference type="ChEBI" id="CHEBI:29105"/>
    </ligand>
</feature>
<dbReference type="Gene3D" id="2.60.40.1180">
    <property type="entry name" value="Golgi alpha-mannosidase II"/>
    <property type="match status" value="1"/>
</dbReference>
<organism evidence="15 16">
    <name type="scientific">Acetatifactor muris</name>
    <dbReference type="NCBI Taxonomy" id="879566"/>
    <lineage>
        <taxon>Bacteria</taxon>
        <taxon>Bacillati</taxon>
        <taxon>Bacillota</taxon>
        <taxon>Clostridia</taxon>
        <taxon>Lachnospirales</taxon>
        <taxon>Lachnospiraceae</taxon>
        <taxon>Acetatifactor</taxon>
    </lineage>
</organism>
<feature type="binding site" evidence="10">
    <location>
        <position position="141"/>
    </location>
    <ligand>
        <name>substrate</name>
    </ligand>
</feature>
<dbReference type="PANTHER" id="PTHR36447">
    <property type="entry name" value="BETA-GALACTOSIDASE GANA"/>
    <property type="match status" value="1"/>
</dbReference>
<dbReference type="SUPFAM" id="SSF52317">
    <property type="entry name" value="Class I glutamine amidotransferase-like"/>
    <property type="match status" value="1"/>
</dbReference>
<evidence type="ECO:0000256" key="6">
    <source>
        <dbReference type="ARBA" id="ARBA00022833"/>
    </source>
</evidence>
<dbReference type="InterPro" id="IPR013739">
    <property type="entry name" value="Beta_galactosidase_C"/>
</dbReference>
<evidence type="ECO:0000313" key="15">
    <source>
        <dbReference type="EMBL" id="SOY28643.1"/>
    </source>
</evidence>
<dbReference type="EMBL" id="OFSM01000006">
    <property type="protein sequence ID" value="SOY28643.1"/>
    <property type="molecule type" value="Genomic_DNA"/>
</dbReference>
<dbReference type="InterPro" id="IPR013780">
    <property type="entry name" value="Glyco_hydro_b"/>
</dbReference>
<dbReference type="PANTHER" id="PTHR36447:SF2">
    <property type="entry name" value="BETA-GALACTOSIDASE YESZ"/>
    <property type="match status" value="1"/>
</dbReference>
<evidence type="ECO:0000259" key="13">
    <source>
        <dbReference type="Pfam" id="PF08532"/>
    </source>
</evidence>
<dbReference type="GO" id="GO:0009341">
    <property type="term" value="C:beta-galactosidase complex"/>
    <property type="evidence" value="ECO:0007669"/>
    <property type="project" value="InterPro"/>
</dbReference>
<keyword evidence="4 11" id="KW-0479">Metal-binding</keyword>
<dbReference type="RefSeq" id="WP_103238743.1">
    <property type="nucleotide sequence ID" value="NZ_JANJZD010000006.1"/>
</dbReference>
<feature type="binding site" evidence="11">
    <location>
        <position position="156"/>
    </location>
    <ligand>
        <name>Zn(2+)</name>
        <dbReference type="ChEBI" id="CHEBI:29105"/>
    </ligand>
</feature>
<dbReference type="SUPFAM" id="SSF51445">
    <property type="entry name" value="(Trans)glycosidases"/>
    <property type="match status" value="1"/>
</dbReference>
<keyword evidence="7 8" id="KW-0326">Glycosidase</keyword>
<reference evidence="15 16" key="1">
    <citation type="submission" date="2018-01" db="EMBL/GenBank/DDBJ databases">
        <authorList>
            <person name="Gaut B.S."/>
            <person name="Morton B.R."/>
            <person name="Clegg M.T."/>
            <person name="Duvall M.R."/>
        </authorList>
    </citation>
    <scope>NUCLEOTIDE SEQUENCE [LARGE SCALE GENOMIC DNA]</scope>
    <source>
        <strain evidence="15">GP69</strain>
    </source>
</reference>
<dbReference type="InterPro" id="IPR029062">
    <property type="entry name" value="Class_I_gatase-like"/>
</dbReference>
<evidence type="ECO:0000256" key="5">
    <source>
        <dbReference type="ARBA" id="ARBA00022801"/>
    </source>
</evidence>
<feature type="binding site" evidence="11">
    <location>
        <position position="153"/>
    </location>
    <ligand>
        <name>Zn(2+)</name>
        <dbReference type="ChEBI" id="CHEBI:29105"/>
    </ligand>
</feature>
<dbReference type="InterPro" id="IPR003476">
    <property type="entry name" value="Glyco_hydro_42"/>
</dbReference>
<proteinExistence type="inferred from homology"/>